<dbReference type="InterPro" id="IPR036721">
    <property type="entry name" value="RCK_C_sf"/>
</dbReference>
<dbReference type="InterPro" id="IPR036291">
    <property type="entry name" value="NAD(P)-bd_dom_sf"/>
</dbReference>
<evidence type="ECO:0000313" key="4">
    <source>
        <dbReference type="Proteomes" id="UP000003900"/>
    </source>
</evidence>
<dbReference type="PANTHER" id="PTHR43833">
    <property type="entry name" value="POTASSIUM CHANNEL PROTEIN 2-RELATED-RELATED"/>
    <property type="match status" value="1"/>
</dbReference>
<feature type="domain" description="RCK N-terminal" evidence="1">
    <location>
        <begin position="4"/>
        <end position="120"/>
    </location>
</feature>
<dbReference type="InterPro" id="IPR003148">
    <property type="entry name" value="RCK_N"/>
</dbReference>
<evidence type="ECO:0000259" key="2">
    <source>
        <dbReference type="PROSITE" id="PS51202"/>
    </source>
</evidence>
<dbReference type="InterPro" id="IPR006037">
    <property type="entry name" value="RCK_C"/>
</dbReference>
<name>H3SCI5_9BACL</name>
<dbReference type="Gene3D" id="3.30.70.1450">
    <property type="entry name" value="Regulator of K+ conductance, C-terminal domain"/>
    <property type="match status" value="1"/>
</dbReference>
<dbReference type="RefSeq" id="WP_006675736.1">
    <property type="nucleotide sequence ID" value="NZ_AHKH01000010.1"/>
</dbReference>
<keyword evidence="4" id="KW-1185">Reference proteome</keyword>
<protein>
    <recommendedName>
        <fullName evidence="5">Potassium uptake system protein</fullName>
    </recommendedName>
</protein>
<dbReference type="GO" id="GO:0008324">
    <property type="term" value="F:monoatomic cation transmembrane transporter activity"/>
    <property type="evidence" value="ECO:0007669"/>
    <property type="project" value="InterPro"/>
</dbReference>
<reference evidence="3 4" key="1">
    <citation type="journal article" date="2012" name="J. Bacteriol.">
        <title>Genome Sequence of the Pattern-Forming Social Bacterium Paenibacillus dendritiformis C454 Chiral Morphotype.</title>
        <authorList>
            <person name="Sirota-Madi A."/>
            <person name="Olender T."/>
            <person name="Helman Y."/>
            <person name="Brainis I."/>
            <person name="Finkelshtein A."/>
            <person name="Roth D."/>
            <person name="Hagai E."/>
            <person name="Leshkowitz D."/>
            <person name="Brodsky L."/>
            <person name="Galatenko V."/>
            <person name="Nikolaev V."/>
            <person name="Gutnick D.L."/>
            <person name="Lancet D."/>
            <person name="Ben-Jacob E."/>
        </authorList>
    </citation>
    <scope>NUCLEOTIDE SEQUENCE [LARGE SCALE GENOMIC DNA]</scope>
    <source>
        <strain evidence="3 4">C454</strain>
    </source>
</reference>
<dbReference type="AlphaFoldDB" id="H3SCI5"/>
<organism evidence="3 4">
    <name type="scientific">Paenibacillus dendritiformis C454</name>
    <dbReference type="NCBI Taxonomy" id="1131935"/>
    <lineage>
        <taxon>Bacteria</taxon>
        <taxon>Bacillati</taxon>
        <taxon>Bacillota</taxon>
        <taxon>Bacilli</taxon>
        <taxon>Bacillales</taxon>
        <taxon>Paenibacillaceae</taxon>
        <taxon>Paenibacillus</taxon>
    </lineage>
</organism>
<dbReference type="STRING" id="1131935.PDENDC454_06114"/>
<dbReference type="EMBL" id="AHKH01000010">
    <property type="protein sequence ID" value="EHQ63259.1"/>
    <property type="molecule type" value="Genomic_DNA"/>
</dbReference>
<accession>H3SCI5</accession>
<dbReference type="SUPFAM" id="SSF51735">
    <property type="entry name" value="NAD(P)-binding Rossmann-fold domains"/>
    <property type="match status" value="1"/>
</dbReference>
<proteinExistence type="predicted"/>
<dbReference type="OrthoDB" id="9776294at2"/>
<dbReference type="InterPro" id="IPR050721">
    <property type="entry name" value="Trk_Ktr_HKT_K-transport"/>
</dbReference>
<dbReference type="Pfam" id="PF02254">
    <property type="entry name" value="TrkA_N"/>
    <property type="match status" value="1"/>
</dbReference>
<dbReference type="PATRIC" id="fig|1131935.3.peg.1227"/>
<dbReference type="Proteomes" id="UP000003900">
    <property type="component" value="Unassembled WGS sequence"/>
</dbReference>
<dbReference type="GO" id="GO:0006813">
    <property type="term" value="P:potassium ion transport"/>
    <property type="evidence" value="ECO:0007669"/>
    <property type="project" value="InterPro"/>
</dbReference>
<sequence length="222" mass="24269">MTAKKQFAIIGMGRFGSSVAQNLSNMNFEVLAIDSSEQKIQEVVNIVTHAVSADSTDEDALRALGIRNFDVVVVAIGQDIQSSILTTLILKDLGVPMIVVKAQNELHGKVLSKIGADKVVFPERDMGARVAHHLISPNILDYIELSEDHSIVEMRASSLMIGKNLKELDIRARYGCNVMAIKNNGTTNISPYAEDRIKDGDILVIVGQNNHLKNLELAYAES</sequence>
<comment type="caution">
    <text evidence="3">The sequence shown here is derived from an EMBL/GenBank/DDBJ whole genome shotgun (WGS) entry which is preliminary data.</text>
</comment>
<dbReference type="Gene3D" id="3.40.50.720">
    <property type="entry name" value="NAD(P)-binding Rossmann-like Domain"/>
    <property type="match status" value="1"/>
</dbReference>
<feature type="domain" description="RCK C-terminal" evidence="2">
    <location>
        <begin position="137"/>
        <end position="221"/>
    </location>
</feature>
<dbReference type="PROSITE" id="PS51201">
    <property type="entry name" value="RCK_N"/>
    <property type="match status" value="1"/>
</dbReference>
<gene>
    <name evidence="3" type="ORF">PDENDC454_06114</name>
</gene>
<evidence type="ECO:0000259" key="1">
    <source>
        <dbReference type="PROSITE" id="PS51201"/>
    </source>
</evidence>
<dbReference type="PROSITE" id="PS51202">
    <property type="entry name" value="RCK_C"/>
    <property type="match status" value="1"/>
</dbReference>
<dbReference type="SUPFAM" id="SSF116726">
    <property type="entry name" value="TrkA C-terminal domain-like"/>
    <property type="match status" value="1"/>
</dbReference>
<evidence type="ECO:0008006" key="5">
    <source>
        <dbReference type="Google" id="ProtNLM"/>
    </source>
</evidence>
<dbReference type="Pfam" id="PF02080">
    <property type="entry name" value="TrkA_C"/>
    <property type="match status" value="1"/>
</dbReference>
<dbReference type="PANTHER" id="PTHR43833:SF7">
    <property type="entry name" value="KTR SYSTEM POTASSIUM UPTAKE PROTEIN C"/>
    <property type="match status" value="1"/>
</dbReference>
<evidence type="ECO:0000313" key="3">
    <source>
        <dbReference type="EMBL" id="EHQ63259.1"/>
    </source>
</evidence>